<organism evidence="3">
    <name type="scientific">Gongylonema pulchrum</name>
    <dbReference type="NCBI Taxonomy" id="637853"/>
    <lineage>
        <taxon>Eukaryota</taxon>
        <taxon>Metazoa</taxon>
        <taxon>Ecdysozoa</taxon>
        <taxon>Nematoda</taxon>
        <taxon>Chromadorea</taxon>
        <taxon>Rhabditida</taxon>
        <taxon>Spirurina</taxon>
        <taxon>Spiruromorpha</taxon>
        <taxon>Spiruroidea</taxon>
        <taxon>Gongylonematidae</taxon>
        <taxon>Gongylonema</taxon>
    </lineage>
</organism>
<gene>
    <name evidence="1" type="ORF">GPUH_LOCUS13976</name>
</gene>
<sequence length="199" mass="22856">MMANESETADDSYILGTSVTWKWVEKKLQNVFQTKAYFGRKKNAIRIGYGEGYVCVLGRMYLDWVNYSESDKLPETLVIKLPVDQVTEEMQQDTTFRTGSAGWDLQIFSTMMHDFRVKGHANEVIFYKWLQQKDINIENIPHCYIAQDSNQDQSQGLLVIEDMGEEAYASLPFDGLDSEDLSQVLLSFSFLTTDNSSHM</sequence>
<dbReference type="PANTHER" id="PTHR23020">
    <property type="entry name" value="UNCHARACTERIZED NUCLEAR HORMONE RECEPTOR-RELATED"/>
    <property type="match status" value="1"/>
</dbReference>
<evidence type="ECO:0000313" key="3">
    <source>
        <dbReference type="WBParaSite" id="GPUH_0001399101-mRNA-1"/>
    </source>
</evidence>
<dbReference type="Proteomes" id="UP000271098">
    <property type="component" value="Unassembled WGS sequence"/>
</dbReference>
<name>A0A183DZ35_9BILA</name>
<evidence type="ECO:0000313" key="2">
    <source>
        <dbReference type="Proteomes" id="UP000271098"/>
    </source>
</evidence>
<dbReference type="InterPro" id="IPR052961">
    <property type="entry name" value="Oxido-Kinase-like_Enzymes"/>
</dbReference>
<evidence type="ECO:0000313" key="1">
    <source>
        <dbReference type="EMBL" id="VDN23339.1"/>
    </source>
</evidence>
<dbReference type="InterPro" id="IPR012877">
    <property type="entry name" value="Dhs-27"/>
</dbReference>
<dbReference type="Pfam" id="PF07914">
    <property type="entry name" value="DUF1679"/>
    <property type="match status" value="1"/>
</dbReference>
<dbReference type="WBParaSite" id="GPUH_0001399101-mRNA-1">
    <property type="protein sequence ID" value="GPUH_0001399101-mRNA-1"/>
    <property type="gene ID" value="GPUH_0001399101"/>
</dbReference>
<dbReference type="OrthoDB" id="5786316at2759"/>
<dbReference type="EMBL" id="UYRT01080763">
    <property type="protein sequence ID" value="VDN23339.1"/>
    <property type="molecule type" value="Genomic_DNA"/>
</dbReference>
<proteinExistence type="predicted"/>
<accession>A0A183DZ35</accession>
<keyword evidence="2" id="KW-1185">Reference proteome</keyword>
<reference evidence="1 2" key="2">
    <citation type="submission" date="2018-11" db="EMBL/GenBank/DDBJ databases">
        <authorList>
            <consortium name="Pathogen Informatics"/>
        </authorList>
    </citation>
    <scope>NUCLEOTIDE SEQUENCE [LARGE SCALE GENOMIC DNA]</scope>
</reference>
<protein>
    <submittedName>
        <fullName evidence="3">Snurportin-1</fullName>
    </submittedName>
</protein>
<dbReference type="PANTHER" id="PTHR23020:SF8">
    <property type="entry name" value="CHK KINASE-LIKE DOMAIN-CONTAINING PROTEIN"/>
    <property type="match status" value="1"/>
</dbReference>
<reference evidence="3" key="1">
    <citation type="submission" date="2016-06" db="UniProtKB">
        <authorList>
            <consortium name="WormBaseParasite"/>
        </authorList>
    </citation>
    <scope>IDENTIFICATION</scope>
</reference>
<dbReference type="AlphaFoldDB" id="A0A183DZ35"/>